<sequence length="314" mass="35805">MYFPFLRGKQNELIAIRDLNQQGIMSEQIVPVIEPIKYSSTLITTIEAFIESKKSLIVVINPVVGTFRNDLEENEGYFSQIIELFNSPFITIAYYMNGNSEEELPAIVQEFNVSLEEIAIIHHDISHLDIYETVFNDLKPKYNFIPSATEFRVRFTNLNAVLLTNPFVKRDRNADYYDIDEPFSSEHRYYLQQGFLGFSDYSIVGSEFLEGGFGAMAVALHIVYVDSQNNLRVRHFVSDSNEDRTDPAGKLSEALVKLAQWYSTTEDDQLNTVGLLTLLKHNEAGTSTSLGVVKRLSIMHHIELLDNILFPVTN</sequence>
<protein>
    <recommendedName>
        <fullName evidence="3">Sce7725 family protein</fullName>
    </recommendedName>
</protein>
<comment type="caution">
    <text evidence="1">The sequence shown here is derived from an EMBL/GenBank/DDBJ whole genome shotgun (WGS) entry which is preliminary data.</text>
</comment>
<dbReference type="RefSeq" id="WP_104059491.1">
    <property type="nucleotide sequence ID" value="NZ_PREZ01000008.1"/>
</dbReference>
<gene>
    <name evidence="1" type="ORF">C4B60_18330</name>
</gene>
<dbReference type="EMBL" id="PREZ01000008">
    <property type="protein sequence ID" value="PPA68875.1"/>
    <property type="molecule type" value="Genomic_DNA"/>
</dbReference>
<dbReference type="Proteomes" id="UP000239047">
    <property type="component" value="Unassembled WGS sequence"/>
</dbReference>
<proteinExistence type="predicted"/>
<accession>A0A2S5G7D9</accession>
<dbReference type="AlphaFoldDB" id="A0A2S5G7D9"/>
<dbReference type="OrthoDB" id="8910160at2"/>
<dbReference type="InterPro" id="IPR047727">
    <property type="entry name" value="Sce7725-like"/>
</dbReference>
<name>A0A2S5G7D9_9BACL</name>
<reference evidence="1 2" key="1">
    <citation type="submission" date="2018-02" db="EMBL/GenBank/DDBJ databases">
        <title>Jeotgalibacillus proteolyticum sp. nov. a protease producing bacterium isolated from ocean sediments of Laizhou Bay.</title>
        <authorList>
            <person name="Li Y."/>
        </authorList>
    </citation>
    <scope>NUCLEOTIDE SEQUENCE [LARGE SCALE GENOMIC DNA]</scope>
    <source>
        <strain evidence="1 2">22-7</strain>
    </source>
</reference>
<evidence type="ECO:0000313" key="1">
    <source>
        <dbReference type="EMBL" id="PPA68875.1"/>
    </source>
</evidence>
<evidence type="ECO:0000313" key="2">
    <source>
        <dbReference type="Proteomes" id="UP000239047"/>
    </source>
</evidence>
<evidence type="ECO:0008006" key="3">
    <source>
        <dbReference type="Google" id="ProtNLM"/>
    </source>
</evidence>
<keyword evidence="2" id="KW-1185">Reference proteome</keyword>
<dbReference type="NCBIfam" id="NF033831">
    <property type="entry name" value="sce7725_fam"/>
    <property type="match status" value="1"/>
</dbReference>
<organism evidence="1 2">
    <name type="scientific">Jeotgalibacillus proteolyticus</name>
    <dbReference type="NCBI Taxonomy" id="2082395"/>
    <lineage>
        <taxon>Bacteria</taxon>
        <taxon>Bacillati</taxon>
        <taxon>Bacillota</taxon>
        <taxon>Bacilli</taxon>
        <taxon>Bacillales</taxon>
        <taxon>Caryophanaceae</taxon>
        <taxon>Jeotgalibacillus</taxon>
    </lineage>
</organism>